<comment type="caution">
    <text evidence="2">The sequence shown here is derived from an EMBL/GenBank/DDBJ whole genome shotgun (WGS) entry which is preliminary data.</text>
</comment>
<dbReference type="Proteomes" id="UP000095192">
    <property type="component" value="Unassembled WGS sequence"/>
</dbReference>
<evidence type="ECO:0000313" key="3">
    <source>
        <dbReference type="Proteomes" id="UP000095192"/>
    </source>
</evidence>
<evidence type="ECO:0000313" key="2">
    <source>
        <dbReference type="EMBL" id="OEH73835.1"/>
    </source>
</evidence>
<dbReference type="InParanoid" id="A0A1D3CRK2"/>
<dbReference type="EMBL" id="JROU02002228">
    <property type="protein sequence ID" value="OEH73835.1"/>
    <property type="molecule type" value="Genomic_DNA"/>
</dbReference>
<feature type="region of interest" description="Disordered" evidence="1">
    <location>
        <begin position="19"/>
        <end position="66"/>
    </location>
</feature>
<evidence type="ECO:0000256" key="1">
    <source>
        <dbReference type="SAM" id="MobiDB-lite"/>
    </source>
</evidence>
<reference evidence="2 3" key="1">
    <citation type="journal article" date="2016" name="BMC Genomics">
        <title>Comparative genomics reveals Cyclospora cayetanensis possesses coccidia-like metabolism and invasion components but unique surface antigens.</title>
        <authorList>
            <person name="Liu S."/>
            <person name="Wang L."/>
            <person name="Zheng H."/>
            <person name="Xu Z."/>
            <person name="Roellig D.M."/>
            <person name="Li N."/>
            <person name="Frace M.A."/>
            <person name="Tang K."/>
            <person name="Arrowood M.J."/>
            <person name="Moss D.M."/>
            <person name="Zhang L."/>
            <person name="Feng Y."/>
            <person name="Xiao L."/>
        </authorList>
    </citation>
    <scope>NUCLEOTIDE SEQUENCE [LARGE SCALE GENOMIC DNA]</scope>
    <source>
        <strain evidence="2 3">CHN_HEN01</strain>
    </source>
</reference>
<dbReference type="AlphaFoldDB" id="A0A1D3CRK2"/>
<keyword evidence="3" id="KW-1185">Reference proteome</keyword>
<accession>A0A1D3CRK2</accession>
<sequence length="172" mass="19748">MRGGRKEARGVDSQLVRVSEKTARRHMRERHRKHLRKRYTRKQGAPKYTSSRRAETLKAKNVRHSGCNTEARHRLPDERISFSVLPLHEHESPQRLLRLKGAKQREQRIRESRTSTQLLLLQQEAQLCTPAVPDAAADVTKPAATRFEALSLAKEGRRQALQALQALQRPLG</sequence>
<protein>
    <submittedName>
        <fullName evidence="2">Uncharacterized protein</fullName>
    </submittedName>
</protein>
<name>A0A1D3CRK2_9EIME</name>
<feature type="compositionally biased region" description="Basic residues" evidence="1">
    <location>
        <begin position="23"/>
        <end position="41"/>
    </location>
</feature>
<organism evidence="2 3">
    <name type="scientific">Cyclospora cayetanensis</name>
    <dbReference type="NCBI Taxonomy" id="88456"/>
    <lineage>
        <taxon>Eukaryota</taxon>
        <taxon>Sar</taxon>
        <taxon>Alveolata</taxon>
        <taxon>Apicomplexa</taxon>
        <taxon>Conoidasida</taxon>
        <taxon>Coccidia</taxon>
        <taxon>Eucoccidiorida</taxon>
        <taxon>Eimeriorina</taxon>
        <taxon>Eimeriidae</taxon>
        <taxon>Cyclospora</taxon>
    </lineage>
</organism>
<dbReference type="VEuPathDB" id="ToxoDB:cyc_06450"/>
<gene>
    <name evidence="2" type="ORF">cyc_06450</name>
</gene>
<proteinExistence type="predicted"/>